<dbReference type="AlphaFoldDB" id="A0A6A4H864"/>
<dbReference type="OrthoDB" id="5419821at2759"/>
<feature type="region of interest" description="Disordered" evidence="1">
    <location>
        <begin position="1"/>
        <end position="41"/>
    </location>
</feature>
<evidence type="ECO:0000313" key="3">
    <source>
        <dbReference type="EMBL" id="KAE9393888.1"/>
    </source>
</evidence>
<dbReference type="Pfam" id="PF03235">
    <property type="entry name" value="GmrSD_N"/>
    <property type="match status" value="1"/>
</dbReference>
<keyword evidence="4" id="KW-1185">Reference proteome</keyword>
<organism evidence="3 4">
    <name type="scientific">Gymnopus androsaceus JB14</name>
    <dbReference type="NCBI Taxonomy" id="1447944"/>
    <lineage>
        <taxon>Eukaryota</taxon>
        <taxon>Fungi</taxon>
        <taxon>Dikarya</taxon>
        <taxon>Basidiomycota</taxon>
        <taxon>Agaricomycotina</taxon>
        <taxon>Agaricomycetes</taxon>
        <taxon>Agaricomycetidae</taxon>
        <taxon>Agaricales</taxon>
        <taxon>Marasmiineae</taxon>
        <taxon>Omphalotaceae</taxon>
        <taxon>Gymnopus</taxon>
    </lineage>
</organism>
<evidence type="ECO:0000313" key="4">
    <source>
        <dbReference type="Proteomes" id="UP000799118"/>
    </source>
</evidence>
<sequence length="547" mass="61981">MPFSDSELSDLVYDELQGDSDSEPEYAPTRSQARKQPAPPQEYRLQQALKPPRATTYTSRALYEAIMGSTVDLSPSYQRDVVWPKDKQINLIDSIFRNFYIPPVIFSVSVEDDGSEHRTCIDGKQRLTSIQLFMDGLASLPFSRVIRQKYWFKNVDSKQDARRQLLPEKLRLMFANKQIVCVEYADLTDLNERDIFKRVQQGMALTPSEKLGALSTPRTDFIRELLKSHVSDDTLGGPSISWEMSRGADFRCVAQAVYCMEKWASDPDEVKNQGSLAQLEKWLAASQEVEEDMKIQVRETFDIFVRLVTTPKYSGPFHEYKKVSPAEIMCIALLIFVHGVLPPVHLQLTRRELSTSITKMRYSVRQDHADVRMNVRVGKTLVDFIKRIKEKEPESQKPTKSKRKRVYKDEEQVYKDEEQEDEEVEQQLRAVKLSPSRRKPPLTPAVSTSFPASLPGVGQETPASDMSAPRKKKKIVSLPTTSSPRKASSSSEAFRAHIPISPASSRNGTLSADRDAEMDRVAPSGPSATHYRGSNDTQMSDGTSTRF</sequence>
<feature type="compositionally biased region" description="Low complexity" evidence="1">
    <location>
        <begin position="482"/>
        <end position="491"/>
    </location>
</feature>
<proteinExistence type="predicted"/>
<name>A0A6A4H864_9AGAR</name>
<accession>A0A6A4H864</accession>
<feature type="compositionally biased region" description="Polar residues" evidence="1">
    <location>
        <begin position="532"/>
        <end position="547"/>
    </location>
</feature>
<reference evidence="3" key="1">
    <citation type="journal article" date="2019" name="Environ. Microbiol.">
        <title>Fungal ecological strategies reflected in gene transcription - a case study of two litter decomposers.</title>
        <authorList>
            <person name="Barbi F."/>
            <person name="Kohler A."/>
            <person name="Barry K."/>
            <person name="Baskaran P."/>
            <person name="Daum C."/>
            <person name="Fauchery L."/>
            <person name="Ihrmark K."/>
            <person name="Kuo A."/>
            <person name="LaButti K."/>
            <person name="Lipzen A."/>
            <person name="Morin E."/>
            <person name="Grigoriev I.V."/>
            <person name="Henrissat B."/>
            <person name="Lindahl B."/>
            <person name="Martin F."/>
        </authorList>
    </citation>
    <scope>NUCLEOTIDE SEQUENCE</scope>
    <source>
        <strain evidence="3">JB14</strain>
    </source>
</reference>
<feature type="compositionally biased region" description="Basic and acidic residues" evidence="1">
    <location>
        <begin position="407"/>
        <end position="416"/>
    </location>
</feature>
<feature type="compositionally biased region" description="Acidic residues" evidence="1">
    <location>
        <begin position="12"/>
        <end position="24"/>
    </location>
</feature>
<dbReference type="PANTHER" id="PTHR39639:SF1">
    <property type="entry name" value="DUF262 DOMAIN-CONTAINING PROTEIN"/>
    <property type="match status" value="1"/>
</dbReference>
<evidence type="ECO:0000256" key="1">
    <source>
        <dbReference type="SAM" id="MobiDB-lite"/>
    </source>
</evidence>
<feature type="region of interest" description="Disordered" evidence="1">
    <location>
        <begin position="392"/>
        <end position="547"/>
    </location>
</feature>
<evidence type="ECO:0000259" key="2">
    <source>
        <dbReference type="Pfam" id="PF03235"/>
    </source>
</evidence>
<dbReference type="PANTHER" id="PTHR39639">
    <property type="entry name" value="CHROMOSOME 16, WHOLE GENOME SHOTGUN SEQUENCE"/>
    <property type="match status" value="1"/>
</dbReference>
<dbReference type="EMBL" id="ML769562">
    <property type="protein sequence ID" value="KAE9393888.1"/>
    <property type="molecule type" value="Genomic_DNA"/>
</dbReference>
<dbReference type="InterPro" id="IPR004919">
    <property type="entry name" value="GmrSD_N"/>
</dbReference>
<protein>
    <recommendedName>
        <fullName evidence="2">GmrSD restriction endonucleases N-terminal domain-containing protein</fullName>
    </recommendedName>
</protein>
<feature type="domain" description="GmrSD restriction endonucleases N-terminal" evidence="2">
    <location>
        <begin position="73"/>
        <end position="211"/>
    </location>
</feature>
<dbReference type="Proteomes" id="UP000799118">
    <property type="component" value="Unassembled WGS sequence"/>
</dbReference>
<gene>
    <name evidence="3" type="ORF">BT96DRAFT_886991</name>
</gene>